<evidence type="ECO:0000256" key="2">
    <source>
        <dbReference type="ARBA" id="ARBA00093393"/>
    </source>
</evidence>
<comment type="caution">
    <text evidence="5">The sequence shown here is derived from an EMBL/GenBank/DDBJ whole genome shotgun (WGS) entry which is preliminary data.</text>
</comment>
<evidence type="ECO:0000259" key="4">
    <source>
        <dbReference type="PROSITE" id="PS51269"/>
    </source>
</evidence>
<reference evidence="5 6" key="1">
    <citation type="submission" date="2019-07" db="EMBL/GenBank/DDBJ databases">
        <title>Chromosome genome assembly for large yellow croaker.</title>
        <authorList>
            <person name="Xiao S."/>
        </authorList>
    </citation>
    <scope>NUCLEOTIDE SEQUENCE [LARGE SCALE GENOMIC DNA]</scope>
    <source>
        <strain evidence="5">JMULYC20181020</strain>
        <tissue evidence="5">Muscle</tissue>
    </source>
</reference>
<evidence type="ECO:0000256" key="1">
    <source>
        <dbReference type="ARBA" id="ARBA00039908"/>
    </source>
</evidence>
<feature type="domain" description="COMM" evidence="4">
    <location>
        <begin position="123"/>
        <end position="191"/>
    </location>
</feature>
<dbReference type="PANTHER" id="PTHR16231">
    <property type="entry name" value="COMM DOMAIN-CONTAINING PROTEIN 4-8 FAMILY MEMBER"/>
    <property type="match status" value="1"/>
</dbReference>
<comment type="similarity">
    <text evidence="3">Belongs to the COMM domain-containing protein 6 family.</text>
</comment>
<dbReference type="GO" id="GO:0051059">
    <property type="term" value="F:NF-kappaB binding"/>
    <property type="evidence" value="ECO:0007669"/>
    <property type="project" value="TreeGrafter"/>
</dbReference>
<organism evidence="5 6">
    <name type="scientific">Larimichthys crocea</name>
    <name type="common">Large yellow croaker</name>
    <name type="synonym">Pseudosciaena crocea</name>
    <dbReference type="NCBI Taxonomy" id="215358"/>
    <lineage>
        <taxon>Eukaryota</taxon>
        <taxon>Metazoa</taxon>
        <taxon>Chordata</taxon>
        <taxon>Craniata</taxon>
        <taxon>Vertebrata</taxon>
        <taxon>Euteleostomi</taxon>
        <taxon>Actinopterygii</taxon>
        <taxon>Neopterygii</taxon>
        <taxon>Teleostei</taxon>
        <taxon>Neoteleostei</taxon>
        <taxon>Acanthomorphata</taxon>
        <taxon>Eupercaria</taxon>
        <taxon>Sciaenidae</taxon>
        <taxon>Larimichthys</taxon>
    </lineage>
</organism>
<name>A0A6G0J5S7_LARCR</name>
<evidence type="ECO:0000313" key="5">
    <source>
        <dbReference type="EMBL" id="KAE8299125.1"/>
    </source>
</evidence>
<dbReference type="AlphaFoldDB" id="A0A6G0J5S7"/>
<dbReference type="Proteomes" id="UP000424527">
    <property type="component" value="Unassembled WGS sequence"/>
</dbReference>
<evidence type="ECO:0000256" key="3">
    <source>
        <dbReference type="ARBA" id="ARBA00093468"/>
    </source>
</evidence>
<dbReference type="InterPro" id="IPR047155">
    <property type="entry name" value="COMMD4/6/7/8"/>
</dbReference>
<dbReference type="PROSITE" id="PS51269">
    <property type="entry name" value="COMM"/>
    <property type="match status" value="1"/>
</dbReference>
<evidence type="ECO:0000313" key="6">
    <source>
        <dbReference type="Proteomes" id="UP000424527"/>
    </source>
</evidence>
<comment type="function">
    <text evidence="2">Scaffold protein in the commander complex that is essential for endosomal recycling of transmembrane cargos; the commander complex is composed of the CCC subcomplex and the retriever subcomplex. May modulate activity of cullin-RING E3 ubiquitin ligase (CRL) complexes. Down-regulates activation of NF-kappa-B. Inhibits TNF-induced NFKB1 activation.</text>
</comment>
<dbReference type="EMBL" id="REGW02000002">
    <property type="protein sequence ID" value="KAE8299125.1"/>
    <property type="molecule type" value="Genomic_DNA"/>
</dbReference>
<protein>
    <recommendedName>
        <fullName evidence="1">COMM domain-containing protein 6</fullName>
    </recommendedName>
</protein>
<proteinExistence type="inferred from homology"/>
<dbReference type="Pfam" id="PF07258">
    <property type="entry name" value="COMM_domain"/>
    <property type="match status" value="1"/>
</dbReference>
<keyword evidence="6" id="KW-1185">Reference proteome</keyword>
<dbReference type="InterPro" id="IPR017920">
    <property type="entry name" value="COMM"/>
</dbReference>
<gene>
    <name evidence="5" type="ORF">D5F01_LYC01517</name>
</gene>
<sequence>MPAAADSHGVTKVVDNICRLSPDLLAETCLHILTYLRDTPEEWIQLKFLTKFRELESDSTMKPCRTSSAGKSSLSGDDLVSKLEEGSNKWPKASLQVLHRLWSEHGASVHAQQEVQAMLSIGQLVDVQWKLGMAVSSDTCRSLNSPYVTLLLKIIEPSGQISQRSFEMTIPQFQNFHKQFRRWRLLWRPYEDRMTPLHSSLHASN</sequence>
<accession>A0A6G0J5S7</accession>
<dbReference type="PANTHER" id="PTHR16231:SF5">
    <property type="entry name" value="COMM DOMAIN-CONTAINING PROTEIN 6"/>
    <property type="match status" value="1"/>
</dbReference>